<evidence type="ECO:0000256" key="1">
    <source>
        <dbReference type="SAM" id="MobiDB-lite"/>
    </source>
</evidence>
<dbReference type="Pfam" id="PF15609">
    <property type="entry name" value="PRTase_2"/>
    <property type="match status" value="1"/>
</dbReference>
<dbReference type="InterPro" id="IPR011215">
    <property type="entry name" value="StiP_N"/>
</dbReference>
<dbReference type="InterPro" id="IPR028157">
    <property type="entry name" value="PELOTA_dom"/>
</dbReference>
<feature type="region of interest" description="Disordered" evidence="1">
    <location>
        <begin position="270"/>
        <end position="292"/>
    </location>
</feature>
<evidence type="ECO:0000259" key="5">
    <source>
        <dbReference type="Pfam" id="PF15609"/>
    </source>
</evidence>
<dbReference type="EMBL" id="JAERRC010000046">
    <property type="protein sequence ID" value="MBL0707337.1"/>
    <property type="molecule type" value="Genomic_DNA"/>
</dbReference>
<keyword evidence="6" id="KW-0328">Glycosyltransferase</keyword>
<protein>
    <submittedName>
        <fullName evidence="6">Phosphoribosyltransferase domain-containing protein</fullName>
    </submittedName>
</protein>
<feature type="domain" description="Cysteine protease StiP N-terminal" evidence="2">
    <location>
        <begin position="485"/>
        <end position="752"/>
    </location>
</feature>
<dbReference type="InterPro" id="IPR029057">
    <property type="entry name" value="PRTase-like"/>
</dbReference>
<feature type="domain" description="TRSP" evidence="3">
    <location>
        <begin position="310"/>
        <end position="435"/>
    </location>
</feature>
<organism evidence="6 7">
    <name type="scientific">Sinomonas cellulolyticus</name>
    <dbReference type="NCBI Taxonomy" id="2801916"/>
    <lineage>
        <taxon>Bacteria</taxon>
        <taxon>Bacillati</taxon>
        <taxon>Actinomycetota</taxon>
        <taxon>Actinomycetes</taxon>
        <taxon>Micrococcales</taxon>
        <taxon>Micrococcaceae</taxon>
        <taxon>Sinomonas</taxon>
    </lineage>
</organism>
<name>A0ABS1K8X0_9MICC</name>
<evidence type="ECO:0000259" key="4">
    <source>
        <dbReference type="Pfam" id="PF15608"/>
    </source>
</evidence>
<dbReference type="Proteomes" id="UP000639051">
    <property type="component" value="Unassembled WGS sequence"/>
</dbReference>
<sequence length="883" mass="92484">MRRNPKRAQLLVSRVLAKHLPTAPGLAIGAGRLLGAAVAHRLGLPQPGGAAGLEEAAERVRRWLACDAAAGGSPDRPEILPLPEVPPAAGLDVATLGYAETATGLGHLVAEYLGSYYVHSTRIATPVRPLGGFEEEHSHATGHALVPSDPERLARAGTVVLVDDELSTGRTVLNTVRALHAAWLVRQGAAGPAGAHDGAPSGGARGHRRYVVAALVDLRSDEDRTAFRRLAEELGCGLDVVALGEGCIEVPPEALERAAAWLAEGSGAAPGAARRPRAGAAPPGHGGHLAQRGIGDGVAIRSARFGVDTSGQHGTRLSERAAPAARAAAAGLAEAGIPRAARVLVLGAEEHLALPLAIADRLRADYPRTLFSSTTRSPVHVHDEPGYAIRSAASFASHDDAIDGGPGTGIRYAYNVAGDEPFDAIVYVPEPGTQGARLATQGGAGEPSVTEALARVARAVVVLRLEAAPPYPEPLRGGTGPGSFGSYPPQDVGWLLKDLSGARLEAPAHEREAAIQSGRASYAESLPQEYEPSEEYQALFHAALDESKHRIAAAVADVTEQVLALRSGEPVLVSLARAGTPVGVLMRRWAQHAHGLDVPHYTMSIVRGLGIDRNALRWLLTRHRPEQIMFVDGWTGKGAIARELASAIAEFNTAEFNAAEFNAAELNAAEPTGSAGISPELAVLADPGHCVRVFGTRDDFLIPSACLNSTVSGLVSRTVFNRHLIGPHDLHGAKFYRELAGRDVSNEFVDTVAACFPEVRPAPPAPPGEPAWAGWRAVEAIAREHGLGPVQNAVNLVKPGVGETTRVLLRRVPWKVLARPELLARDDAGRLRSGDLAHVLLLAAQRGVPVEPVEGLPYSCVGLIHPVHTAGATGADGRTVLDV</sequence>
<dbReference type="InterPro" id="IPR041688">
    <property type="entry name" value="PRTase_2"/>
</dbReference>
<evidence type="ECO:0000259" key="2">
    <source>
        <dbReference type="Pfam" id="PF11202"/>
    </source>
</evidence>
<accession>A0ABS1K8X0</accession>
<comment type="caution">
    <text evidence="6">The sequence shown here is derived from an EMBL/GenBank/DDBJ whole genome shotgun (WGS) entry which is preliminary data.</text>
</comment>
<evidence type="ECO:0000313" key="6">
    <source>
        <dbReference type="EMBL" id="MBL0707337.1"/>
    </source>
</evidence>
<dbReference type="InterPro" id="IPR022537">
    <property type="entry name" value="TRSP_dom"/>
</dbReference>
<reference evidence="6 7" key="1">
    <citation type="submission" date="2021-01" db="EMBL/GenBank/DDBJ databases">
        <title>Genome public.</title>
        <authorList>
            <person name="Liu C."/>
            <person name="Sun Q."/>
        </authorList>
    </citation>
    <scope>NUCLEOTIDE SEQUENCE [LARGE SCALE GENOMIC DNA]</scope>
    <source>
        <strain evidence="6 7">JC656</strain>
    </source>
</reference>
<keyword evidence="6" id="KW-0808">Transferase</keyword>
<evidence type="ECO:0000259" key="3">
    <source>
        <dbReference type="Pfam" id="PF12500"/>
    </source>
</evidence>
<dbReference type="Pfam" id="PF11202">
    <property type="entry name" value="StiP"/>
    <property type="match status" value="1"/>
</dbReference>
<keyword evidence="7" id="KW-1185">Reference proteome</keyword>
<feature type="domain" description="PELOTA RNA-binding" evidence="4">
    <location>
        <begin position="772"/>
        <end position="865"/>
    </location>
</feature>
<proteinExistence type="predicted"/>
<dbReference type="SUPFAM" id="SSF53271">
    <property type="entry name" value="PRTase-like"/>
    <property type="match status" value="1"/>
</dbReference>
<dbReference type="Pfam" id="PF15608">
    <property type="entry name" value="PELOTA_1"/>
    <property type="match status" value="1"/>
</dbReference>
<dbReference type="GO" id="GO:0016757">
    <property type="term" value="F:glycosyltransferase activity"/>
    <property type="evidence" value="ECO:0007669"/>
    <property type="project" value="UniProtKB-KW"/>
</dbReference>
<feature type="domain" description="Orotate phosphoribosyltransferase-like" evidence="5">
    <location>
        <begin position="1"/>
        <end position="182"/>
    </location>
</feature>
<evidence type="ECO:0000313" key="7">
    <source>
        <dbReference type="Proteomes" id="UP000639051"/>
    </source>
</evidence>
<dbReference type="Pfam" id="PF12500">
    <property type="entry name" value="TRSP"/>
    <property type="match status" value="1"/>
</dbReference>
<feature type="compositionally biased region" description="Low complexity" evidence="1">
    <location>
        <begin position="270"/>
        <end position="283"/>
    </location>
</feature>
<gene>
    <name evidence="6" type="ORF">JJE72_17725</name>
</gene>